<dbReference type="PANTHER" id="PTHR33608">
    <property type="entry name" value="BLL2464 PROTEIN"/>
    <property type="match status" value="1"/>
</dbReference>
<accession>A0A6S6TUY8</accession>
<dbReference type="AlphaFoldDB" id="A0A6S6TUY8"/>
<name>A0A6S6TUY8_9GAMM</name>
<evidence type="ECO:0000313" key="2">
    <source>
        <dbReference type="EMBL" id="CAA6818409.1"/>
    </source>
</evidence>
<dbReference type="InterPro" id="IPR002881">
    <property type="entry name" value="DUF58"/>
</dbReference>
<dbReference type="EMBL" id="CACVAY010000085">
    <property type="protein sequence ID" value="CAA6818409.1"/>
    <property type="molecule type" value="Genomic_DNA"/>
</dbReference>
<organism evidence="2">
    <name type="scientific">uncultured Thiotrichaceae bacterium</name>
    <dbReference type="NCBI Taxonomy" id="298394"/>
    <lineage>
        <taxon>Bacteria</taxon>
        <taxon>Pseudomonadati</taxon>
        <taxon>Pseudomonadota</taxon>
        <taxon>Gammaproteobacteria</taxon>
        <taxon>Thiotrichales</taxon>
        <taxon>Thiotrichaceae</taxon>
        <taxon>environmental samples</taxon>
    </lineage>
</organism>
<feature type="domain" description="DUF58" evidence="1">
    <location>
        <begin position="54"/>
        <end position="272"/>
    </location>
</feature>
<protein>
    <recommendedName>
        <fullName evidence="1">DUF58 domain-containing protein</fullName>
    </recommendedName>
</protein>
<sequence length="308" mass="35249">MKLTEQPLLQEQELHVLYERAKLAGLSYSQRLLKQPQYGDTLSRFRGSGMDYEDSRSYEPGDEPRFFNWRLMARTGKAHVKVFREERRPSVFIMLDRRVSMRFGTRKRLKITQANRMAALIAFAALHQGWSVAGVLLDEQVQWFPASQEEANIWHFLEQASQAAPPQERHTSVDMQAVLAELPEYVLPGMHIYLLSDFMQDAQQDYVNLVPLVKDNPLLAVQIVDAAECELSGLGTLELQGMCGEGADKLSTVNTADESLRKEFRHAANHYRQDIERQFAKYGVNYYQLKAEDDKPEDTVPLPQAGVE</sequence>
<reference evidence="2" key="1">
    <citation type="submission" date="2020-01" db="EMBL/GenBank/DDBJ databases">
        <authorList>
            <person name="Meier V. D."/>
            <person name="Meier V D."/>
        </authorList>
    </citation>
    <scope>NUCLEOTIDE SEQUENCE</scope>
    <source>
        <strain evidence="2">HLG_WM_MAG_07</strain>
    </source>
</reference>
<dbReference type="PANTHER" id="PTHR33608:SF12">
    <property type="entry name" value="DUF58 DOMAIN-CONTAINING PROTEIN"/>
    <property type="match status" value="1"/>
</dbReference>
<dbReference type="Pfam" id="PF01882">
    <property type="entry name" value="DUF58"/>
    <property type="match status" value="1"/>
</dbReference>
<proteinExistence type="predicted"/>
<evidence type="ECO:0000259" key="1">
    <source>
        <dbReference type="Pfam" id="PF01882"/>
    </source>
</evidence>
<gene>
    <name evidence="2" type="ORF">HELGO_WM17395</name>
</gene>